<gene>
    <name evidence="5" type="primary">xseA</name>
    <name evidence="9" type="ORF">SYNTR_0372</name>
</gene>
<dbReference type="Proteomes" id="UP000426444">
    <property type="component" value="Chromosome"/>
</dbReference>
<dbReference type="AlphaFoldDB" id="A0A6I6DCB3"/>
<evidence type="ECO:0000259" key="7">
    <source>
        <dbReference type="Pfam" id="PF02601"/>
    </source>
</evidence>
<dbReference type="GO" id="GO:0008855">
    <property type="term" value="F:exodeoxyribonuclease VII activity"/>
    <property type="evidence" value="ECO:0007669"/>
    <property type="project" value="UniProtKB-UniRule"/>
</dbReference>
<comment type="subunit">
    <text evidence="5">Heterooligomer composed of large and small subunits.</text>
</comment>
<evidence type="ECO:0000256" key="2">
    <source>
        <dbReference type="ARBA" id="ARBA00022722"/>
    </source>
</evidence>
<dbReference type="GO" id="GO:0009318">
    <property type="term" value="C:exodeoxyribonuclease VII complex"/>
    <property type="evidence" value="ECO:0007669"/>
    <property type="project" value="UniProtKB-UniRule"/>
</dbReference>
<evidence type="ECO:0000256" key="4">
    <source>
        <dbReference type="ARBA" id="ARBA00022839"/>
    </source>
</evidence>
<evidence type="ECO:0000259" key="8">
    <source>
        <dbReference type="Pfam" id="PF13742"/>
    </source>
</evidence>
<dbReference type="HAMAP" id="MF_00378">
    <property type="entry name" value="Exonuc_7_L"/>
    <property type="match status" value="1"/>
</dbReference>
<reference evidence="10" key="1">
    <citation type="journal article" date="2019" name="Microbiology">
        <title>Complete Genome Sequence of an Uncultured Bacterium of the Candidate Phylum Bipolaricaulota.</title>
        <authorList>
            <person name="Kadnikov V.V."/>
            <person name="Mardanov A.V."/>
            <person name="Beletsky A.V."/>
            <person name="Frank Y.A."/>
            <person name="Karnachuk O.V."/>
            <person name="Ravin N.V."/>
        </authorList>
    </citation>
    <scope>NUCLEOTIDE SEQUENCE [LARGE SCALE GENOMIC DNA]</scope>
</reference>
<comment type="subcellular location">
    <subcellularLocation>
        <location evidence="5 6">Cytoplasm</location>
    </subcellularLocation>
</comment>
<keyword evidence="3 5" id="KW-0378">Hydrolase</keyword>
<name>A0A6I6DCB3_9FIRM</name>
<accession>A0A6I6DCB3</accession>
<keyword evidence="1 5" id="KW-0963">Cytoplasm</keyword>
<evidence type="ECO:0000256" key="3">
    <source>
        <dbReference type="ARBA" id="ARBA00022801"/>
    </source>
</evidence>
<dbReference type="InterPro" id="IPR020579">
    <property type="entry name" value="Exonuc_VII_lsu_C"/>
</dbReference>
<keyword evidence="10" id="KW-1185">Reference proteome</keyword>
<dbReference type="EMBL" id="CP046457">
    <property type="protein sequence ID" value="QGT98965.1"/>
    <property type="molecule type" value="Genomic_DNA"/>
</dbReference>
<comment type="catalytic activity">
    <reaction evidence="5 6">
        <text>Exonucleolytic cleavage in either 5'- to 3'- or 3'- to 5'-direction to yield nucleoside 5'-phosphates.</text>
        <dbReference type="EC" id="3.1.11.6"/>
    </reaction>
</comment>
<dbReference type="GO" id="GO:0003676">
    <property type="term" value="F:nucleic acid binding"/>
    <property type="evidence" value="ECO:0007669"/>
    <property type="project" value="InterPro"/>
</dbReference>
<keyword evidence="2 5" id="KW-0540">Nuclease</keyword>
<feature type="domain" description="OB-fold nucleic acid binding" evidence="8">
    <location>
        <begin position="5"/>
        <end position="101"/>
    </location>
</feature>
<evidence type="ECO:0000256" key="5">
    <source>
        <dbReference type="HAMAP-Rule" id="MF_00378"/>
    </source>
</evidence>
<dbReference type="Pfam" id="PF13742">
    <property type="entry name" value="tRNA_anti_2"/>
    <property type="match status" value="1"/>
</dbReference>
<dbReference type="KEGG" id="salq:SYNTR_0372"/>
<dbReference type="Pfam" id="PF02601">
    <property type="entry name" value="Exonuc_VII_L"/>
    <property type="match status" value="1"/>
</dbReference>
<dbReference type="InterPro" id="IPR003753">
    <property type="entry name" value="Exonuc_VII_L"/>
</dbReference>
<dbReference type="PANTHER" id="PTHR30008:SF0">
    <property type="entry name" value="EXODEOXYRIBONUCLEASE 7 LARGE SUBUNIT"/>
    <property type="match status" value="1"/>
</dbReference>
<dbReference type="PANTHER" id="PTHR30008">
    <property type="entry name" value="EXODEOXYRIBONUCLEASE 7 LARGE SUBUNIT"/>
    <property type="match status" value="1"/>
</dbReference>
<evidence type="ECO:0000313" key="9">
    <source>
        <dbReference type="EMBL" id="QGT98965.1"/>
    </source>
</evidence>
<organism evidence="9 10">
    <name type="scientific">Candidatus Syntrophocurvum alkaliphilum</name>
    <dbReference type="NCBI Taxonomy" id="2293317"/>
    <lineage>
        <taxon>Bacteria</taxon>
        <taxon>Bacillati</taxon>
        <taxon>Bacillota</taxon>
        <taxon>Clostridia</taxon>
        <taxon>Eubacteriales</taxon>
        <taxon>Syntrophomonadaceae</taxon>
        <taxon>Candidatus Syntrophocurvum</taxon>
    </lineage>
</organism>
<evidence type="ECO:0000313" key="10">
    <source>
        <dbReference type="Proteomes" id="UP000426444"/>
    </source>
</evidence>
<dbReference type="NCBIfam" id="TIGR00237">
    <property type="entry name" value="xseA"/>
    <property type="match status" value="1"/>
</dbReference>
<comment type="function">
    <text evidence="5">Bidirectionally degrades single-stranded DNA into large acid-insoluble oligonucleotides, which are then degraded further into small acid-soluble oligonucleotides.</text>
</comment>
<dbReference type="EC" id="3.1.11.6" evidence="5"/>
<evidence type="ECO:0000256" key="1">
    <source>
        <dbReference type="ARBA" id="ARBA00022490"/>
    </source>
</evidence>
<dbReference type="GO" id="GO:0005737">
    <property type="term" value="C:cytoplasm"/>
    <property type="evidence" value="ECO:0007669"/>
    <property type="project" value="UniProtKB-SubCell"/>
</dbReference>
<proteinExistence type="inferred from homology"/>
<protein>
    <recommendedName>
        <fullName evidence="5">Exodeoxyribonuclease 7 large subunit</fullName>
        <ecNumber evidence="5">3.1.11.6</ecNumber>
    </recommendedName>
    <alternativeName>
        <fullName evidence="5">Exodeoxyribonuclease VII large subunit</fullName>
        <shortName evidence="5">Exonuclease VII large subunit</shortName>
    </alternativeName>
</protein>
<evidence type="ECO:0000256" key="6">
    <source>
        <dbReference type="RuleBase" id="RU004355"/>
    </source>
</evidence>
<feature type="domain" description="Exonuclease VII large subunit C-terminal" evidence="7">
    <location>
        <begin position="124"/>
        <end position="342"/>
    </location>
</feature>
<dbReference type="InterPro" id="IPR025824">
    <property type="entry name" value="OB-fold_nuc-bd_dom"/>
</dbReference>
<dbReference type="GO" id="GO:0006308">
    <property type="term" value="P:DNA catabolic process"/>
    <property type="evidence" value="ECO:0007669"/>
    <property type="project" value="UniProtKB-UniRule"/>
</dbReference>
<comment type="similarity">
    <text evidence="5 6">Belongs to the XseA family.</text>
</comment>
<sequence length="407" mass="46560">MNDYFSVSDLNKHINKLLENDLILSDFWIKGELSGVKLYQQSGHLYFTLKDKYSSVSSVMFKSRVRNLKFEPENGMEVLIRGYVSVYNKQGRYQIYVEEMQPYGKGGLFLYLEQLKEDLRQKGYFNEKAKKQIPKFAKTIGVVTSQDSAALRDILKVLKERNYLVHIIIAHSSVQGEEAPYELACAIKNLNKYQNLDVIIIGRGGGSLEDLMAFNSEKVVKAIYYSKIPVISAVGHETDFSLCDFAADLRAATPTQAAQLAVPDLNIIKSELENINKRIVRSIERKISNNIEFFDRIMLKRVWTTPEVMINQYNKNLIDLQRRLIKSFSDLTKDKHHKLVNLSTSLDNLSPLKILNRGYSITVKDEEIVKSIEFINEKDNLNIKVQDGIIEAIVTGKEYGLNGKNKL</sequence>
<keyword evidence="4 5" id="KW-0269">Exonuclease</keyword>
<dbReference type="CDD" id="cd04489">
    <property type="entry name" value="ExoVII_LU_OBF"/>
    <property type="match status" value="1"/>
</dbReference>
<dbReference type="RefSeq" id="WP_197079153.1">
    <property type="nucleotide sequence ID" value="NZ_CP046457.1"/>
</dbReference>